<feature type="region of interest" description="Disordered" evidence="3">
    <location>
        <begin position="1"/>
        <end position="20"/>
    </location>
</feature>
<keyword evidence="6" id="KW-1185">Reference proteome</keyword>
<dbReference type="PANTHER" id="PTHR30055:SF226">
    <property type="entry name" value="HTH-TYPE TRANSCRIPTIONAL REGULATOR PKSA"/>
    <property type="match status" value="1"/>
</dbReference>
<evidence type="ECO:0000256" key="2">
    <source>
        <dbReference type="PROSITE-ProRule" id="PRU00335"/>
    </source>
</evidence>
<name>A0ABY5PHL6_9ACTN</name>
<dbReference type="PROSITE" id="PS50977">
    <property type="entry name" value="HTH_TETR_2"/>
    <property type="match status" value="1"/>
</dbReference>
<feature type="domain" description="HTH tetR-type" evidence="4">
    <location>
        <begin position="20"/>
        <end position="80"/>
    </location>
</feature>
<dbReference type="PANTHER" id="PTHR30055">
    <property type="entry name" value="HTH-TYPE TRANSCRIPTIONAL REGULATOR RUTR"/>
    <property type="match status" value="1"/>
</dbReference>
<dbReference type="SUPFAM" id="SSF46689">
    <property type="entry name" value="Homeodomain-like"/>
    <property type="match status" value="1"/>
</dbReference>
<proteinExistence type="predicted"/>
<dbReference type="Pfam" id="PF00440">
    <property type="entry name" value="TetR_N"/>
    <property type="match status" value="1"/>
</dbReference>
<gene>
    <name evidence="5" type="ORF">LRS13_00600</name>
</gene>
<evidence type="ECO:0000256" key="3">
    <source>
        <dbReference type="SAM" id="MobiDB-lite"/>
    </source>
</evidence>
<reference evidence="6" key="1">
    <citation type="submission" date="2021-11" db="EMBL/GenBank/DDBJ databases">
        <title>Cultivation dependent microbiological survey of springs from the worlds oldest radium mine currently devoted to the extraction of radon-saturated water.</title>
        <authorList>
            <person name="Kapinusova G."/>
            <person name="Smrhova T."/>
            <person name="Strejcek M."/>
            <person name="Suman J."/>
            <person name="Jani K."/>
            <person name="Pajer P."/>
            <person name="Uhlik O."/>
        </authorList>
    </citation>
    <scope>NUCLEOTIDE SEQUENCE [LARGE SCALE GENOMIC DNA]</scope>
    <source>
        <strain evidence="6">J379</strain>
    </source>
</reference>
<dbReference type="EMBL" id="CP088295">
    <property type="protein sequence ID" value="UUY04062.1"/>
    <property type="molecule type" value="Genomic_DNA"/>
</dbReference>
<feature type="DNA-binding region" description="H-T-H motif" evidence="2">
    <location>
        <begin position="43"/>
        <end position="62"/>
    </location>
</feature>
<dbReference type="InterPro" id="IPR001647">
    <property type="entry name" value="HTH_TetR"/>
</dbReference>
<protein>
    <submittedName>
        <fullName evidence="5">TetR/AcrR family transcriptional regulator</fullName>
    </submittedName>
</protein>
<evidence type="ECO:0000256" key="1">
    <source>
        <dbReference type="ARBA" id="ARBA00023125"/>
    </source>
</evidence>
<dbReference type="PRINTS" id="PR00455">
    <property type="entry name" value="HTHTETR"/>
</dbReference>
<evidence type="ECO:0000313" key="5">
    <source>
        <dbReference type="EMBL" id="UUY04062.1"/>
    </source>
</evidence>
<dbReference type="RefSeq" id="WP_353864556.1">
    <property type="nucleotide sequence ID" value="NZ_CP088295.1"/>
</dbReference>
<evidence type="ECO:0000259" key="4">
    <source>
        <dbReference type="PROSITE" id="PS50977"/>
    </source>
</evidence>
<keyword evidence="1 2" id="KW-0238">DNA-binding</keyword>
<dbReference type="SUPFAM" id="SSF48498">
    <property type="entry name" value="Tetracyclin repressor-like, C-terminal domain"/>
    <property type="match status" value="1"/>
</dbReference>
<dbReference type="Proteomes" id="UP001058860">
    <property type="component" value="Chromosome"/>
</dbReference>
<dbReference type="InterPro" id="IPR050109">
    <property type="entry name" value="HTH-type_TetR-like_transc_reg"/>
</dbReference>
<accession>A0ABY5PHL6</accession>
<dbReference type="InterPro" id="IPR036271">
    <property type="entry name" value="Tet_transcr_reg_TetR-rel_C_sf"/>
</dbReference>
<sequence>MDATTPGRRYGGVSAEDRRRERRERLLQAGLDLLGTRGYAQTTVSDVLERAGLTSRYFYEHFENREALLLAVYDEVVKRGYGASAIAIKRHDGDPLTVSIPAQLEAFYEVVVDDPRLARVLFIEAVGVSPAMETHRRAVMRRIASALSSRLSMRAGRGEIPERDFHAITIGMLGAMHELIADHLHPGGISRDEALRESERLCLATLR</sequence>
<organism evidence="5 6">
    <name type="scientific">Svornostia abyssi</name>
    <dbReference type="NCBI Taxonomy" id="2898438"/>
    <lineage>
        <taxon>Bacteria</taxon>
        <taxon>Bacillati</taxon>
        <taxon>Actinomycetota</taxon>
        <taxon>Thermoleophilia</taxon>
        <taxon>Solirubrobacterales</taxon>
        <taxon>Baekduiaceae</taxon>
        <taxon>Svornostia</taxon>
    </lineage>
</organism>
<dbReference type="InterPro" id="IPR009057">
    <property type="entry name" value="Homeodomain-like_sf"/>
</dbReference>
<dbReference type="Gene3D" id="1.10.357.10">
    <property type="entry name" value="Tetracycline Repressor, domain 2"/>
    <property type="match status" value="1"/>
</dbReference>
<evidence type="ECO:0000313" key="6">
    <source>
        <dbReference type="Proteomes" id="UP001058860"/>
    </source>
</evidence>